<protein>
    <submittedName>
        <fullName evidence="2">Uncharacterized protein</fullName>
    </submittedName>
</protein>
<dbReference type="GeneID" id="63803143"/>
<evidence type="ECO:0000313" key="3">
    <source>
        <dbReference type="Proteomes" id="UP000193922"/>
    </source>
</evidence>
<sequence length="323" mass="35096">MLFAATPACMACWSYVLGKWLDLLMDCLKSAHMSLSVRQDSFRAFLDLAGAYTMAPLEPLTAEALRSISTAVNRYASECQAVPDWVWAAVIAKLRQLIGDTSVDMAAIGRGLTLAAEREAARQCGLHARILKLVYLLSEEHPDSGQAWAWLAMLENSHIHASTMVRHGQVRRLVKQGDLTLLGPAYMRLELVAHAARISVAFRQAVSPDGCSHERLSQLVDDLVGMSADIVESYFFTQPAAGTPTDIGLISIAHTVAATLELWADVYVLGSQGQKDSAIGMQLAGSVDALVLKVCDVLEVTEQPFVRKAAAKFMRSALCYLST</sequence>
<evidence type="ECO:0000313" key="2">
    <source>
        <dbReference type="EMBL" id="ORX72862.1"/>
    </source>
</evidence>
<reference evidence="2 3" key="1">
    <citation type="submission" date="2016-07" db="EMBL/GenBank/DDBJ databases">
        <title>Pervasive Adenine N6-methylation of Active Genes in Fungi.</title>
        <authorList>
            <consortium name="DOE Joint Genome Institute"/>
            <person name="Mondo S.J."/>
            <person name="Dannebaum R.O."/>
            <person name="Kuo R.C."/>
            <person name="Labutti K."/>
            <person name="Haridas S."/>
            <person name="Kuo A."/>
            <person name="Salamov A."/>
            <person name="Ahrendt S.R."/>
            <person name="Lipzen A."/>
            <person name="Sullivan W."/>
            <person name="Andreopoulos W.B."/>
            <person name="Clum A."/>
            <person name="Lindquist E."/>
            <person name="Daum C."/>
            <person name="Ramamoorthy G.K."/>
            <person name="Gryganskyi A."/>
            <person name="Culley D."/>
            <person name="Magnuson J.K."/>
            <person name="James T.Y."/>
            <person name="O'Malley M.A."/>
            <person name="Stajich J.E."/>
            <person name="Spatafora J.W."/>
            <person name="Visel A."/>
            <person name="Grigoriev I.V."/>
        </authorList>
    </citation>
    <scope>NUCLEOTIDE SEQUENCE [LARGE SCALE GENOMIC DNA]</scope>
    <source>
        <strain evidence="2 3">ATCC 12442</strain>
    </source>
</reference>
<dbReference type="EMBL" id="MCFD01000002">
    <property type="protein sequence ID" value="ORX72862.1"/>
    <property type="molecule type" value="Genomic_DNA"/>
</dbReference>
<keyword evidence="1" id="KW-0732">Signal</keyword>
<evidence type="ECO:0000256" key="1">
    <source>
        <dbReference type="SAM" id="SignalP"/>
    </source>
</evidence>
<dbReference type="AlphaFoldDB" id="A0A1Y1WHC1"/>
<gene>
    <name evidence="2" type="ORF">DL89DRAFT_265053</name>
</gene>
<feature type="signal peptide" evidence="1">
    <location>
        <begin position="1"/>
        <end position="18"/>
    </location>
</feature>
<dbReference type="Proteomes" id="UP000193922">
    <property type="component" value="Unassembled WGS sequence"/>
</dbReference>
<accession>A0A1Y1WHC1</accession>
<keyword evidence="3" id="KW-1185">Reference proteome</keyword>
<organism evidence="2 3">
    <name type="scientific">Linderina pennispora</name>
    <dbReference type="NCBI Taxonomy" id="61395"/>
    <lineage>
        <taxon>Eukaryota</taxon>
        <taxon>Fungi</taxon>
        <taxon>Fungi incertae sedis</taxon>
        <taxon>Zoopagomycota</taxon>
        <taxon>Kickxellomycotina</taxon>
        <taxon>Kickxellomycetes</taxon>
        <taxon>Kickxellales</taxon>
        <taxon>Kickxellaceae</taxon>
        <taxon>Linderina</taxon>
    </lineage>
</organism>
<proteinExistence type="predicted"/>
<name>A0A1Y1WHC1_9FUNG</name>
<dbReference type="RefSeq" id="XP_040746202.1">
    <property type="nucleotide sequence ID" value="XM_040886495.1"/>
</dbReference>
<comment type="caution">
    <text evidence="2">The sequence shown here is derived from an EMBL/GenBank/DDBJ whole genome shotgun (WGS) entry which is preliminary data.</text>
</comment>
<feature type="chain" id="PRO_5012282258" evidence="1">
    <location>
        <begin position="19"/>
        <end position="323"/>
    </location>
</feature>